<dbReference type="AlphaFoldDB" id="A0A0C2GJV8"/>
<evidence type="ECO:0000313" key="1">
    <source>
        <dbReference type="EMBL" id="KIH61485.1"/>
    </source>
</evidence>
<sequence length="255" mass="29217">MVDDVNEDYTHLVGTIVKIRHECLAAAPNHVTRRISSSTRALLEKRRHMDRQANQAEYAILSRLCRQRLTDDHANFVTSRLLGAAHSKRSLKMEKRAGRTSSFDPMFESPRWFALFFSTRNGEHYGKLLLCSLQVRFWPNYCSPGEEVSPFLTSEVRRAIEAMPQGRAPGADGITVELPQACGPMLYTALARRFSHYLAKCEVPVAWKQSSTILLFKKGDKEDLENYRPITLLPVLYKVFTRCILTRIRRTLDEA</sequence>
<gene>
    <name evidence="1" type="ORF">ANCDUO_08245</name>
</gene>
<reference evidence="1 2" key="1">
    <citation type="submission" date="2013-12" db="EMBL/GenBank/DDBJ databases">
        <title>Draft genome of the parsitic nematode Ancylostoma duodenale.</title>
        <authorList>
            <person name="Mitreva M."/>
        </authorList>
    </citation>
    <scope>NUCLEOTIDE SEQUENCE [LARGE SCALE GENOMIC DNA]</scope>
    <source>
        <strain evidence="1 2">Zhejiang</strain>
    </source>
</reference>
<dbReference type="OrthoDB" id="410104at2759"/>
<organism evidence="1 2">
    <name type="scientific">Ancylostoma duodenale</name>
    <dbReference type="NCBI Taxonomy" id="51022"/>
    <lineage>
        <taxon>Eukaryota</taxon>
        <taxon>Metazoa</taxon>
        <taxon>Ecdysozoa</taxon>
        <taxon>Nematoda</taxon>
        <taxon>Chromadorea</taxon>
        <taxon>Rhabditida</taxon>
        <taxon>Rhabditina</taxon>
        <taxon>Rhabditomorpha</taxon>
        <taxon>Strongyloidea</taxon>
        <taxon>Ancylostomatidae</taxon>
        <taxon>Ancylostomatinae</taxon>
        <taxon>Ancylostoma</taxon>
    </lineage>
</organism>
<dbReference type="PANTHER" id="PTHR19446">
    <property type="entry name" value="REVERSE TRANSCRIPTASES"/>
    <property type="match status" value="1"/>
</dbReference>
<proteinExistence type="predicted"/>
<keyword evidence="2" id="KW-1185">Reference proteome</keyword>
<evidence type="ECO:0008006" key="3">
    <source>
        <dbReference type="Google" id="ProtNLM"/>
    </source>
</evidence>
<dbReference type="Proteomes" id="UP000054047">
    <property type="component" value="Unassembled WGS sequence"/>
</dbReference>
<accession>A0A0C2GJV8</accession>
<evidence type="ECO:0000313" key="2">
    <source>
        <dbReference type="Proteomes" id="UP000054047"/>
    </source>
</evidence>
<dbReference type="EMBL" id="KN730093">
    <property type="protein sequence ID" value="KIH61485.1"/>
    <property type="molecule type" value="Genomic_DNA"/>
</dbReference>
<name>A0A0C2GJV8_9BILA</name>
<protein>
    <recommendedName>
        <fullName evidence="3">Reverse transcriptase domain-containing protein</fullName>
    </recommendedName>
</protein>